<organism evidence="1 2">
    <name type="scientific">Olivibacter domesticus</name>
    <name type="common">Pseudosphingobacterium domesticum</name>
    <dbReference type="NCBI Taxonomy" id="407022"/>
    <lineage>
        <taxon>Bacteria</taxon>
        <taxon>Pseudomonadati</taxon>
        <taxon>Bacteroidota</taxon>
        <taxon>Sphingobacteriia</taxon>
        <taxon>Sphingobacteriales</taxon>
        <taxon>Sphingobacteriaceae</taxon>
        <taxon>Olivibacter</taxon>
    </lineage>
</organism>
<reference evidence="2" key="1">
    <citation type="submission" date="2016-10" db="EMBL/GenBank/DDBJ databases">
        <authorList>
            <person name="Varghese N."/>
            <person name="Submissions S."/>
        </authorList>
    </citation>
    <scope>NUCLEOTIDE SEQUENCE [LARGE SCALE GENOMIC DNA]</scope>
    <source>
        <strain evidence="2">DSM 18733</strain>
    </source>
</reference>
<protein>
    <submittedName>
        <fullName evidence="1">Uncharacterized protein</fullName>
    </submittedName>
</protein>
<dbReference type="Proteomes" id="UP000199421">
    <property type="component" value="Unassembled WGS sequence"/>
</dbReference>
<evidence type="ECO:0000313" key="2">
    <source>
        <dbReference type="Proteomes" id="UP000199421"/>
    </source>
</evidence>
<gene>
    <name evidence="1" type="ORF">SAMN05661044_03859</name>
</gene>
<accession>A0A1H7UFC2</accession>
<sequence>MKRRMKRKNQGVNDLSRKDMKAKIPPAISQLKQEIIYSIFLKSANLKTLKCSFSCELPVESLIYILEAELSIKLVNGKYVATLKGIENLKGRTIRGADRD</sequence>
<dbReference type="RefSeq" id="WP_139202295.1">
    <property type="nucleotide sequence ID" value="NZ_FOAF01000005.1"/>
</dbReference>
<dbReference type="AlphaFoldDB" id="A0A1H7UFC2"/>
<dbReference type="EMBL" id="FOAF01000005">
    <property type="protein sequence ID" value="SEL95486.1"/>
    <property type="molecule type" value="Genomic_DNA"/>
</dbReference>
<keyword evidence="2" id="KW-1185">Reference proteome</keyword>
<evidence type="ECO:0000313" key="1">
    <source>
        <dbReference type="EMBL" id="SEL95486.1"/>
    </source>
</evidence>
<name>A0A1H7UFC2_OLID1</name>
<proteinExistence type="predicted"/>